<dbReference type="OrthoDB" id="3483127at2"/>
<reference evidence="1 2" key="1">
    <citation type="submission" date="2019-10" db="EMBL/GenBank/DDBJ databases">
        <title>Nonomuraea sp. nov., isolated from Phyllanthus amarus.</title>
        <authorList>
            <person name="Klykleung N."/>
            <person name="Tanasupawat S."/>
        </authorList>
    </citation>
    <scope>NUCLEOTIDE SEQUENCE [LARGE SCALE GENOMIC DNA]</scope>
    <source>
        <strain evidence="1 2">PA1-10</strain>
    </source>
</reference>
<gene>
    <name evidence="1" type="ORF">FH608_027615</name>
</gene>
<protein>
    <submittedName>
        <fullName evidence="1">Uncharacterized protein</fullName>
    </submittedName>
</protein>
<keyword evidence="2" id="KW-1185">Reference proteome</keyword>
<proteinExistence type="predicted"/>
<evidence type="ECO:0000313" key="2">
    <source>
        <dbReference type="Proteomes" id="UP000312512"/>
    </source>
</evidence>
<dbReference type="EMBL" id="VDLX02000011">
    <property type="protein sequence ID" value="KAB8191745.1"/>
    <property type="molecule type" value="Genomic_DNA"/>
</dbReference>
<evidence type="ECO:0000313" key="1">
    <source>
        <dbReference type="EMBL" id="KAB8191745.1"/>
    </source>
</evidence>
<comment type="caution">
    <text evidence="1">The sequence shown here is derived from an EMBL/GenBank/DDBJ whole genome shotgun (WGS) entry which is preliminary data.</text>
</comment>
<name>A0A5C4W6D5_9ACTN</name>
<dbReference type="RefSeq" id="WP_139633540.1">
    <property type="nucleotide sequence ID" value="NZ_VDLX02000011.1"/>
</dbReference>
<sequence>MSRRRVFYATGAALAGGMVVTGGALSDRLSDAEREMILQVARAGAVYPVEPPGFGEKGSALSRATMARLMEAEARLSPSRITLVRRGAQSLIAEGLRGAGQASLLAGVGKVANGPEREALVAAVQLAVATVIRHLAPDRSVPAEGWVGGLALLHRRQEQPRRLRHLTERD</sequence>
<dbReference type="Proteomes" id="UP000312512">
    <property type="component" value="Unassembled WGS sequence"/>
</dbReference>
<organism evidence="1 2">
    <name type="scientific">Nonomuraea phyllanthi</name>
    <dbReference type="NCBI Taxonomy" id="2219224"/>
    <lineage>
        <taxon>Bacteria</taxon>
        <taxon>Bacillati</taxon>
        <taxon>Actinomycetota</taxon>
        <taxon>Actinomycetes</taxon>
        <taxon>Streptosporangiales</taxon>
        <taxon>Streptosporangiaceae</taxon>
        <taxon>Nonomuraea</taxon>
    </lineage>
</organism>
<accession>A0A5C4W6D5</accession>
<dbReference type="AlphaFoldDB" id="A0A5C4W6D5"/>